<dbReference type="Proteomes" id="UP001597285">
    <property type="component" value="Unassembled WGS sequence"/>
</dbReference>
<keyword evidence="8" id="KW-1185">Reference proteome</keyword>
<feature type="transmembrane region" description="Helical" evidence="6">
    <location>
        <begin position="6"/>
        <end position="25"/>
    </location>
</feature>
<evidence type="ECO:0000256" key="1">
    <source>
        <dbReference type="ARBA" id="ARBA00004167"/>
    </source>
</evidence>
<dbReference type="HAMAP" id="MF_00363">
    <property type="entry name" value="UPF0154"/>
    <property type="match status" value="1"/>
</dbReference>
<evidence type="ECO:0000256" key="6">
    <source>
        <dbReference type="HAMAP-Rule" id="MF_00363"/>
    </source>
</evidence>
<proteinExistence type="inferred from homology"/>
<name>A0ABW4NJ18_9LACT</name>
<evidence type="ECO:0000313" key="7">
    <source>
        <dbReference type="EMBL" id="MFD1798410.1"/>
    </source>
</evidence>
<reference evidence="8" key="1">
    <citation type="journal article" date="2019" name="Int. J. Syst. Evol. Microbiol.">
        <title>The Global Catalogue of Microorganisms (GCM) 10K type strain sequencing project: providing services to taxonomists for standard genome sequencing and annotation.</title>
        <authorList>
            <consortium name="The Broad Institute Genomics Platform"/>
            <consortium name="The Broad Institute Genome Sequencing Center for Infectious Disease"/>
            <person name="Wu L."/>
            <person name="Ma J."/>
        </authorList>
    </citation>
    <scope>NUCLEOTIDE SEQUENCE [LARGE SCALE GENOMIC DNA]</scope>
    <source>
        <strain evidence="8">KCTC 42143</strain>
    </source>
</reference>
<keyword evidence="5 6" id="KW-0472">Membrane</keyword>
<keyword evidence="4 6" id="KW-1133">Transmembrane helix</keyword>
<comment type="caution">
    <text evidence="7">The sequence shown here is derived from an EMBL/GenBank/DDBJ whole genome shotgun (WGS) entry which is preliminary data.</text>
</comment>
<evidence type="ECO:0000256" key="3">
    <source>
        <dbReference type="ARBA" id="ARBA00022692"/>
    </source>
</evidence>
<sequence length="78" mass="8890">MSTGLAILFIILALIAGLVGGFFLARKYMMDYFKKNPPINEDTLRMLMMQMGQKPSEKKIKQMMASMKVQSDKANKKK</sequence>
<dbReference type="Gene3D" id="1.10.238.10">
    <property type="entry name" value="EF-hand"/>
    <property type="match status" value="1"/>
</dbReference>
<evidence type="ECO:0000256" key="4">
    <source>
        <dbReference type="ARBA" id="ARBA00022989"/>
    </source>
</evidence>
<dbReference type="Pfam" id="PF03672">
    <property type="entry name" value="UPF0154"/>
    <property type="match status" value="1"/>
</dbReference>
<organism evidence="7 8">
    <name type="scientific">Carnobacterium antarcticum</name>
    <dbReference type="NCBI Taxonomy" id="2126436"/>
    <lineage>
        <taxon>Bacteria</taxon>
        <taxon>Bacillati</taxon>
        <taxon>Bacillota</taxon>
        <taxon>Bacilli</taxon>
        <taxon>Lactobacillales</taxon>
        <taxon>Carnobacteriaceae</taxon>
        <taxon>Carnobacterium</taxon>
    </lineage>
</organism>
<evidence type="ECO:0000256" key="2">
    <source>
        <dbReference type="ARBA" id="ARBA00006694"/>
    </source>
</evidence>
<comment type="similarity">
    <text evidence="2 6">Belongs to the UPF0154 family.</text>
</comment>
<protein>
    <recommendedName>
        <fullName evidence="6">UPF0154 protein ACFSBK_00835</fullName>
    </recommendedName>
</protein>
<keyword evidence="6" id="KW-1003">Cell membrane</keyword>
<dbReference type="EMBL" id="JBHUFF010000003">
    <property type="protein sequence ID" value="MFD1798410.1"/>
    <property type="molecule type" value="Genomic_DNA"/>
</dbReference>
<gene>
    <name evidence="7" type="ORF">ACFSBK_00835</name>
</gene>
<keyword evidence="3 6" id="KW-0812">Transmembrane</keyword>
<comment type="subcellular location">
    <subcellularLocation>
        <location evidence="6">Cell membrane</location>
        <topology evidence="6">Single-pass membrane protein</topology>
    </subcellularLocation>
    <subcellularLocation>
        <location evidence="1">Membrane</location>
        <topology evidence="1">Single-pass membrane protein</topology>
    </subcellularLocation>
</comment>
<dbReference type="InterPro" id="IPR005359">
    <property type="entry name" value="UPF0154"/>
</dbReference>
<evidence type="ECO:0000256" key="5">
    <source>
        <dbReference type="ARBA" id="ARBA00023136"/>
    </source>
</evidence>
<dbReference type="RefSeq" id="WP_058918501.1">
    <property type="nucleotide sequence ID" value="NZ_JBHSQC010000016.1"/>
</dbReference>
<evidence type="ECO:0000313" key="8">
    <source>
        <dbReference type="Proteomes" id="UP001597285"/>
    </source>
</evidence>
<accession>A0ABW4NJ18</accession>